<dbReference type="AlphaFoldDB" id="A0A1I2IRN6"/>
<dbReference type="SMART" id="SM00866">
    <property type="entry name" value="UTRA"/>
    <property type="match status" value="1"/>
</dbReference>
<proteinExistence type="predicted"/>
<dbReference type="Pfam" id="PF07702">
    <property type="entry name" value="UTRA"/>
    <property type="match status" value="1"/>
</dbReference>
<dbReference type="Gene3D" id="1.10.10.10">
    <property type="entry name" value="Winged helix-like DNA-binding domain superfamily/Winged helix DNA-binding domain"/>
    <property type="match status" value="1"/>
</dbReference>
<evidence type="ECO:0000313" key="7">
    <source>
        <dbReference type="Proteomes" id="UP000198589"/>
    </source>
</evidence>
<keyword evidence="3" id="KW-0804">Transcription</keyword>
<sequence>MPELPPTPPAARLHRHVGTPLWRQLAADLRERLDGGEFTGGFPGEVELGLQYSVSRHTVREALRQLRADGVISTGRGRRPRLAAPDPVIAQATGIAYSLFSSVEACGLVQTSVVRVLTVRADGVVAPRLGLEESTPLVHLERLRLADCTPLALDRVWLPASIGEPLLDVDFCRTSLYEELARTGIPVTGGQETVRAVIPSRAEHDALGLERPSAVFSLERTGTSSGVPVEWRHTLIRADRFALTSTLEPRPGAAEPASGDHSSSALTPSFD</sequence>
<keyword evidence="7" id="KW-1185">Reference proteome</keyword>
<dbReference type="SUPFAM" id="SSF46785">
    <property type="entry name" value="Winged helix' DNA-binding domain"/>
    <property type="match status" value="1"/>
</dbReference>
<dbReference type="Pfam" id="PF00392">
    <property type="entry name" value="GntR"/>
    <property type="match status" value="1"/>
</dbReference>
<dbReference type="STRING" id="1798228.SAMN05216574_113142"/>
<dbReference type="EMBL" id="FOND01000013">
    <property type="protein sequence ID" value="SFF43476.1"/>
    <property type="molecule type" value="Genomic_DNA"/>
</dbReference>
<protein>
    <submittedName>
        <fullName evidence="6">Transcriptional regulator, GntR family</fullName>
    </submittedName>
</protein>
<keyword evidence="2" id="KW-0238">DNA-binding</keyword>
<dbReference type="PANTHER" id="PTHR44846:SF1">
    <property type="entry name" value="MANNOSYL-D-GLYCERATE TRANSPORT_METABOLISM SYSTEM REPRESSOR MNGR-RELATED"/>
    <property type="match status" value="1"/>
</dbReference>
<dbReference type="CDD" id="cd07377">
    <property type="entry name" value="WHTH_GntR"/>
    <property type="match status" value="1"/>
</dbReference>
<gene>
    <name evidence="6" type="ORF">SAMN05216574_113142</name>
</gene>
<dbReference type="SMART" id="SM00345">
    <property type="entry name" value="HTH_GNTR"/>
    <property type="match status" value="1"/>
</dbReference>
<dbReference type="InterPro" id="IPR011663">
    <property type="entry name" value="UTRA"/>
</dbReference>
<evidence type="ECO:0000256" key="3">
    <source>
        <dbReference type="ARBA" id="ARBA00023163"/>
    </source>
</evidence>
<keyword evidence="1" id="KW-0805">Transcription regulation</keyword>
<dbReference type="GO" id="GO:0045892">
    <property type="term" value="P:negative regulation of DNA-templated transcription"/>
    <property type="evidence" value="ECO:0007669"/>
    <property type="project" value="TreeGrafter"/>
</dbReference>
<dbReference type="InterPro" id="IPR000524">
    <property type="entry name" value="Tscrpt_reg_HTH_GntR"/>
</dbReference>
<dbReference type="GO" id="GO:0003677">
    <property type="term" value="F:DNA binding"/>
    <property type="evidence" value="ECO:0007669"/>
    <property type="project" value="UniProtKB-KW"/>
</dbReference>
<name>A0A1I2IRN6_9ACTN</name>
<dbReference type="SUPFAM" id="SSF64288">
    <property type="entry name" value="Chorismate lyase-like"/>
    <property type="match status" value="1"/>
</dbReference>
<evidence type="ECO:0000313" key="6">
    <source>
        <dbReference type="EMBL" id="SFF43476.1"/>
    </source>
</evidence>
<dbReference type="PRINTS" id="PR00035">
    <property type="entry name" value="HTHGNTR"/>
</dbReference>
<dbReference type="InterPro" id="IPR050679">
    <property type="entry name" value="Bact_HTH_transcr_reg"/>
</dbReference>
<accession>A0A1I2IRN6</accession>
<feature type="region of interest" description="Disordered" evidence="4">
    <location>
        <begin position="248"/>
        <end position="271"/>
    </location>
</feature>
<evidence type="ECO:0000256" key="1">
    <source>
        <dbReference type="ARBA" id="ARBA00023015"/>
    </source>
</evidence>
<dbReference type="InterPro" id="IPR036388">
    <property type="entry name" value="WH-like_DNA-bd_sf"/>
</dbReference>
<dbReference type="PANTHER" id="PTHR44846">
    <property type="entry name" value="MANNOSYL-D-GLYCERATE TRANSPORT/METABOLISM SYSTEM REPRESSOR MNGR-RELATED"/>
    <property type="match status" value="1"/>
</dbReference>
<dbReference type="PROSITE" id="PS50949">
    <property type="entry name" value="HTH_GNTR"/>
    <property type="match status" value="1"/>
</dbReference>
<dbReference type="InterPro" id="IPR036390">
    <property type="entry name" value="WH_DNA-bd_sf"/>
</dbReference>
<feature type="compositionally biased region" description="Polar residues" evidence="4">
    <location>
        <begin position="260"/>
        <end position="271"/>
    </location>
</feature>
<organism evidence="6 7">
    <name type="scientific">Blastococcus tunisiensis</name>
    <dbReference type="NCBI Taxonomy" id="1798228"/>
    <lineage>
        <taxon>Bacteria</taxon>
        <taxon>Bacillati</taxon>
        <taxon>Actinomycetota</taxon>
        <taxon>Actinomycetes</taxon>
        <taxon>Geodermatophilales</taxon>
        <taxon>Geodermatophilaceae</taxon>
        <taxon>Blastococcus</taxon>
    </lineage>
</organism>
<dbReference type="RefSeq" id="WP_217640758.1">
    <property type="nucleotide sequence ID" value="NZ_FOND01000013.1"/>
</dbReference>
<evidence type="ECO:0000256" key="4">
    <source>
        <dbReference type="SAM" id="MobiDB-lite"/>
    </source>
</evidence>
<evidence type="ECO:0000259" key="5">
    <source>
        <dbReference type="PROSITE" id="PS50949"/>
    </source>
</evidence>
<dbReference type="GO" id="GO:0003700">
    <property type="term" value="F:DNA-binding transcription factor activity"/>
    <property type="evidence" value="ECO:0007669"/>
    <property type="project" value="InterPro"/>
</dbReference>
<dbReference type="Proteomes" id="UP000198589">
    <property type="component" value="Unassembled WGS sequence"/>
</dbReference>
<feature type="domain" description="HTH gntR-type" evidence="5">
    <location>
        <begin position="19"/>
        <end position="85"/>
    </location>
</feature>
<reference evidence="7" key="1">
    <citation type="submission" date="2016-10" db="EMBL/GenBank/DDBJ databases">
        <authorList>
            <person name="Varghese N."/>
            <person name="Submissions S."/>
        </authorList>
    </citation>
    <scope>NUCLEOTIDE SEQUENCE [LARGE SCALE GENOMIC DNA]</scope>
    <source>
        <strain evidence="7">DSM 46838</strain>
    </source>
</reference>
<evidence type="ECO:0000256" key="2">
    <source>
        <dbReference type="ARBA" id="ARBA00023125"/>
    </source>
</evidence>
<dbReference type="InterPro" id="IPR028978">
    <property type="entry name" value="Chorismate_lyase_/UTRA_dom_sf"/>
</dbReference>
<dbReference type="Gene3D" id="3.40.1410.10">
    <property type="entry name" value="Chorismate lyase-like"/>
    <property type="match status" value="1"/>
</dbReference>